<feature type="binding site" evidence="7">
    <location>
        <position position="249"/>
    </location>
    <ligand>
        <name>hybrid [4Fe-2O-2S] cluster</name>
        <dbReference type="ChEBI" id="CHEBI:60519"/>
    </ligand>
</feature>
<evidence type="ECO:0000256" key="6">
    <source>
        <dbReference type="ARBA" id="ARBA00023014"/>
    </source>
</evidence>
<dbReference type="AlphaFoldDB" id="A0A0S2W2S8"/>
<evidence type="ECO:0000313" key="8">
    <source>
        <dbReference type="EMBL" id="ALP93646.1"/>
    </source>
</evidence>
<keyword evidence="5 7" id="KW-0408">Iron</keyword>
<dbReference type="Gene3D" id="3.40.50.2030">
    <property type="match status" value="2"/>
</dbReference>
<evidence type="ECO:0000256" key="3">
    <source>
        <dbReference type="ARBA" id="ARBA00022723"/>
    </source>
</evidence>
<dbReference type="GO" id="GO:0042542">
    <property type="term" value="P:response to hydrogen peroxide"/>
    <property type="evidence" value="ECO:0007669"/>
    <property type="project" value="TreeGrafter"/>
</dbReference>
<dbReference type="InterPro" id="IPR016099">
    <property type="entry name" value="Prismane-like_a/b-sand"/>
</dbReference>
<comment type="cofactor">
    <cofactor evidence="7">
        <name>hybrid [4Fe-2O-2S] cluster</name>
        <dbReference type="ChEBI" id="CHEBI:60519"/>
    </cofactor>
    <text evidence="7">Binds 1 hybrid [4Fe-2O-2S] cluster.</text>
</comment>
<dbReference type="Proteomes" id="UP000064844">
    <property type="component" value="Chromosome"/>
</dbReference>
<feature type="binding site" evidence="7">
    <location>
        <position position="19"/>
    </location>
    <ligand>
        <name>[4Fe-4S] cluster</name>
        <dbReference type="ChEBI" id="CHEBI:49883"/>
    </ligand>
</feature>
<dbReference type="EC" id="1.7.99.1" evidence="7"/>
<dbReference type="PANTHER" id="PTHR30109:SF0">
    <property type="entry name" value="HYDROXYLAMINE REDUCTASE"/>
    <property type="match status" value="1"/>
</dbReference>
<dbReference type="STRING" id="1297617.IB211_01253"/>
<dbReference type="InterPro" id="IPR011254">
    <property type="entry name" value="Prismane-like_sf"/>
</dbReference>
<organism evidence="8 9">
    <name type="scientific">Intestinimonas butyriciproducens</name>
    <dbReference type="NCBI Taxonomy" id="1297617"/>
    <lineage>
        <taxon>Bacteria</taxon>
        <taxon>Bacillati</taxon>
        <taxon>Bacillota</taxon>
        <taxon>Clostridia</taxon>
        <taxon>Eubacteriales</taxon>
        <taxon>Intestinimonas</taxon>
    </lineage>
</organism>
<evidence type="ECO:0000256" key="5">
    <source>
        <dbReference type="ARBA" id="ARBA00023004"/>
    </source>
</evidence>
<feature type="binding site" evidence="7">
    <location>
        <position position="476"/>
    </location>
    <ligand>
        <name>hybrid [4Fe-2O-2S] cluster</name>
        <dbReference type="ChEBI" id="CHEBI:60519"/>
    </ligand>
</feature>
<feature type="binding site" evidence="7">
    <location>
        <position position="474"/>
    </location>
    <ligand>
        <name>hybrid [4Fe-2O-2S] cluster</name>
        <dbReference type="ChEBI" id="CHEBI:60519"/>
    </ligand>
</feature>
<dbReference type="PANTHER" id="PTHR30109">
    <property type="entry name" value="HYDROXYLAMINE REDUCTASE"/>
    <property type="match status" value="1"/>
</dbReference>
<dbReference type="GO" id="GO:0005737">
    <property type="term" value="C:cytoplasm"/>
    <property type="evidence" value="ECO:0007669"/>
    <property type="project" value="UniProtKB-SubCell"/>
</dbReference>
<accession>A0A0S2W2S8</accession>
<dbReference type="NCBIfam" id="NF003658">
    <property type="entry name" value="PRK05290.1"/>
    <property type="match status" value="1"/>
</dbReference>
<dbReference type="RefSeq" id="WP_201015154.1">
    <property type="nucleotide sequence ID" value="NZ_CP011307.1"/>
</dbReference>
<sequence length="532" mass="58017">MDNRMFCFQCEQTAGCAGCTGKAGVCGKTTEVAELQDQLTGALVGLSRAVDNAPDTNEGTWRLMIEGLFTTVTNVNFNEKTIRDLIDRVHAEKARLVPNCYSCTSRCGRNDDYDMHLLWSAQEDVRSLKSLILFGVRGMAAYAYHAMVLGYTDDAVNRFFAKALFAVGEDWGMVELLPIVMEVGEKNLQCMALLDKANTETYGTPTPVTVPLTVEKGPFIVITGHDLYDLKLLLEQTAGKGVNIYTHGEMLPAHGYPELKKYPHLKGNFGTAWQNQQKEFADIPAPVLFTTNCLMPPRASYADRVFTTAVVSYPEITHIGEDKDFTPVIEKALALGGYNEDKPFTGINGGGTVMTGFGHGAVLSVAEQVIDAVKAGAIKHFFLVGGCDGARPGRNYYTEFVKKTPADTVVLTLACGKYRFNDLDLGTIGGLPRLMDVGQCNDAYGAVKIALALAEAFGCGVNDLPLSMVLSWYEQKAVCILLTLLHLGIKNIRLGPTLPAFVSPNVLNYLVENFNIAPITTPEEDLKVLLKH</sequence>
<feature type="binding site" evidence="7">
    <location>
        <position position="7"/>
    </location>
    <ligand>
        <name>[4Fe-4S] cluster</name>
        <dbReference type="ChEBI" id="CHEBI:49883"/>
    </ligand>
</feature>
<keyword evidence="6 7" id="KW-0411">Iron-sulfur</keyword>
<feature type="binding site" description="via persulfide group" evidence="7">
    <location>
        <position position="387"/>
    </location>
    <ligand>
        <name>hybrid [4Fe-2O-2S] cluster</name>
        <dbReference type="ChEBI" id="CHEBI:60519"/>
    </ligand>
</feature>
<comment type="cofactor">
    <cofactor evidence="7">
        <name>[4Fe-4S] cluster</name>
        <dbReference type="ChEBI" id="CHEBI:49883"/>
    </cofactor>
    <text evidence="7">Binds 1 [4Fe-4S] cluster.</text>
</comment>
<dbReference type="SUPFAM" id="SSF56821">
    <property type="entry name" value="Prismane protein-like"/>
    <property type="match status" value="1"/>
</dbReference>
<feature type="binding site" evidence="7">
    <location>
        <position position="26"/>
    </location>
    <ligand>
        <name>[4Fe-4S] cluster</name>
        <dbReference type="ChEBI" id="CHEBI:49883"/>
    </ligand>
</feature>
<proteinExistence type="inferred from homology"/>
<comment type="subcellular location">
    <subcellularLocation>
        <location evidence="7">Cytoplasm</location>
    </subcellularLocation>
</comment>
<feature type="binding site" evidence="7">
    <location>
        <position position="440"/>
    </location>
    <ligand>
        <name>hybrid [4Fe-2O-2S] cluster</name>
        <dbReference type="ChEBI" id="CHEBI:60519"/>
    </ligand>
</feature>
<dbReference type="InterPro" id="IPR016100">
    <property type="entry name" value="Prismane_a-bundle"/>
</dbReference>
<keyword evidence="4 7" id="KW-0560">Oxidoreductase</keyword>
<dbReference type="FunFam" id="3.40.50.2030:FF:000001">
    <property type="entry name" value="Hydroxylamine reductase"/>
    <property type="match status" value="1"/>
</dbReference>
<comment type="function">
    <text evidence="7">Catalyzes the reduction of hydroxylamine to form NH(3) and H(2)O.</text>
</comment>
<dbReference type="EMBL" id="CP011307">
    <property type="protein sequence ID" value="ALP93646.1"/>
    <property type="molecule type" value="Genomic_DNA"/>
</dbReference>
<dbReference type="PIRSF" id="PIRSF000076">
    <property type="entry name" value="HCP"/>
    <property type="match status" value="1"/>
</dbReference>
<dbReference type="GO" id="GO:0051539">
    <property type="term" value="F:4 iron, 4 sulfur cluster binding"/>
    <property type="evidence" value="ECO:0007669"/>
    <property type="project" value="UniProtKB-KW"/>
</dbReference>
<comment type="similarity">
    <text evidence="7">Belongs to the HCP family.</text>
</comment>
<dbReference type="Pfam" id="PF03063">
    <property type="entry name" value="Prismane"/>
    <property type="match status" value="1"/>
</dbReference>
<dbReference type="Gene3D" id="1.20.1270.20">
    <property type="match status" value="2"/>
</dbReference>
<dbReference type="GO" id="GO:0046872">
    <property type="term" value="F:metal ion binding"/>
    <property type="evidence" value="ECO:0007669"/>
    <property type="project" value="UniProtKB-KW"/>
</dbReference>
<reference evidence="9" key="2">
    <citation type="submission" date="2015-04" db="EMBL/GenBank/DDBJ databases">
        <title>A butyrogenic pathway from the amino acid lysine in a human gut commensal.</title>
        <authorList>
            <person name="de Vos W.M."/>
            <person name="Bui N.T.P."/>
            <person name="Plugge C.M."/>
            <person name="Ritari J."/>
        </authorList>
    </citation>
    <scope>NUCLEOTIDE SEQUENCE [LARGE SCALE GENOMIC DNA]</scope>
    <source>
        <strain evidence="9">AF211</strain>
    </source>
</reference>
<name>A0A0S2W2S8_9FIRM</name>
<dbReference type="GO" id="GO:0050418">
    <property type="term" value="F:hydroxylamine reductase activity"/>
    <property type="evidence" value="ECO:0007669"/>
    <property type="project" value="UniProtKB-UniRule"/>
</dbReference>
<feature type="binding site" evidence="7">
    <location>
        <position position="293"/>
    </location>
    <ligand>
        <name>hybrid [4Fe-2O-2S] cluster</name>
        <dbReference type="ChEBI" id="CHEBI:60519"/>
    </ligand>
</feature>
<evidence type="ECO:0000256" key="1">
    <source>
        <dbReference type="ARBA" id="ARBA00022485"/>
    </source>
</evidence>
<feature type="modified residue" description="Cysteine persulfide" evidence="7">
    <location>
        <position position="387"/>
    </location>
</feature>
<evidence type="ECO:0000313" key="9">
    <source>
        <dbReference type="Proteomes" id="UP000064844"/>
    </source>
</evidence>
<feature type="binding site" evidence="7">
    <location>
        <position position="225"/>
    </location>
    <ligand>
        <name>hybrid [4Fe-2O-2S] cluster</name>
        <dbReference type="ChEBI" id="CHEBI:60519"/>
    </ligand>
</feature>
<dbReference type="PATRIC" id="fig|1297617.4.peg.1279"/>
<feature type="binding site" evidence="7">
    <location>
        <position position="415"/>
    </location>
    <ligand>
        <name>hybrid [4Fe-2O-2S] cluster</name>
        <dbReference type="ChEBI" id="CHEBI:60519"/>
    </ligand>
</feature>
<gene>
    <name evidence="7" type="primary">hcp</name>
    <name evidence="8" type="ORF">IB211_01253</name>
</gene>
<dbReference type="CDD" id="cd01914">
    <property type="entry name" value="HCP"/>
    <property type="match status" value="1"/>
</dbReference>
<evidence type="ECO:0000256" key="2">
    <source>
        <dbReference type="ARBA" id="ARBA00022490"/>
    </source>
</evidence>
<comment type="catalytic activity">
    <reaction evidence="7">
        <text>A + NH4(+) + H2O = hydroxylamine + AH2 + H(+)</text>
        <dbReference type="Rhea" id="RHEA:22052"/>
        <dbReference type="ChEBI" id="CHEBI:13193"/>
        <dbReference type="ChEBI" id="CHEBI:15377"/>
        <dbReference type="ChEBI" id="CHEBI:15378"/>
        <dbReference type="ChEBI" id="CHEBI:15429"/>
        <dbReference type="ChEBI" id="CHEBI:17499"/>
        <dbReference type="ChEBI" id="CHEBI:28938"/>
        <dbReference type="EC" id="1.7.99.1"/>
    </reaction>
</comment>
<reference evidence="8 9" key="1">
    <citation type="journal article" date="2015" name="Nat. Commun.">
        <title>Production of butyrate from lysine and the Amadori product fructoselysine by a human gut commensal.</title>
        <authorList>
            <person name="Bui T.P."/>
            <person name="Ritari J."/>
            <person name="Boeren S."/>
            <person name="de Waard P."/>
            <person name="Plugge C.M."/>
            <person name="de Vos W.M."/>
        </authorList>
    </citation>
    <scope>NUCLEOTIDE SEQUENCE [LARGE SCALE GENOMIC DNA]</scope>
    <source>
        <strain evidence="8 9">AF211</strain>
    </source>
</reference>
<dbReference type="InterPro" id="IPR004137">
    <property type="entry name" value="HCP/CODH"/>
</dbReference>
<dbReference type="InterPro" id="IPR010048">
    <property type="entry name" value="Hydroxylam_reduct"/>
</dbReference>
<dbReference type="NCBIfam" id="TIGR01703">
    <property type="entry name" value="hybrid_clust"/>
    <property type="match status" value="1"/>
</dbReference>
<protein>
    <recommendedName>
        <fullName evidence="7">Hydroxylamine reductase</fullName>
        <ecNumber evidence="7">1.7.99.1</ecNumber>
    </recommendedName>
    <alternativeName>
        <fullName evidence="7">Hybrid-cluster protein</fullName>
        <shortName evidence="7">HCP</shortName>
    </alternativeName>
    <alternativeName>
        <fullName evidence="7">Prismane protein</fullName>
    </alternativeName>
</protein>
<keyword evidence="3 7" id="KW-0479">Metal-binding</keyword>
<dbReference type="KEGG" id="ibu:IB211_01253"/>
<dbReference type="HAMAP" id="MF_00069">
    <property type="entry name" value="Hydroxylam_reduct"/>
    <property type="match status" value="1"/>
</dbReference>
<keyword evidence="2 7" id="KW-0963">Cytoplasm</keyword>
<keyword evidence="1 7" id="KW-0004">4Fe-4S</keyword>
<dbReference type="GO" id="GO:0004601">
    <property type="term" value="F:peroxidase activity"/>
    <property type="evidence" value="ECO:0007669"/>
    <property type="project" value="TreeGrafter"/>
</dbReference>
<keyword evidence="9" id="KW-1185">Reference proteome</keyword>
<evidence type="ECO:0000256" key="7">
    <source>
        <dbReference type="HAMAP-Rule" id="MF_00069"/>
    </source>
</evidence>
<feature type="binding site" evidence="7">
    <location>
        <position position="10"/>
    </location>
    <ligand>
        <name>[4Fe-4S] cluster</name>
        <dbReference type="ChEBI" id="CHEBI:49883"/>
    </ligand>
</feature>
<evidence type="ECO:0000256" key="4">
    <source>
        <dbReference type="ARBA" id="ARBA00023002"/>
    </source>
</evidence>